<dbReference type="AlphaFoldDB" id="A0A7C3UPK1"/>
<evidence type="ECO:0000256" key="1">
    <source>
        <dbReference type="SAM" id="Phobius"/>
    </source>
</evidence>
<evidence type="ECO:0000313" key="3">
    <source>
        <dbReference type="EMBL" id="HGE99305.1"/>
    </source>
</evidence>
<keyword evidence="1" id="KW-0472">Membrane</keyword>
<organism evidence="3">
    <name type="scientific">candidate division WOR-3 bacterium</name>
    <dbReference type="NCBI Taxonomy" id="2052148"/>
    <lineage>
        <taxon>Bacteria</taxon>
        <taxon>Bacteria division WOR-3</taxon>
    </lineage>
</organism>
<sequence length="113" mass="12895">MTKKQISEIFAGLILISLGILFLLSARQIIPYSEWWKYFLIALGGIFIFDSFLRTLFLKENFFGGKFIAGLILLAIGIFSLIQFRDLWPLILILIGLFLLLKGSLRGKKENPV</sequence>
<feature type="transmembrane region" description="Helical" evidence="1">
    <location>
        <begin position="9"/>
        <end position="30"/>
    </location>
</feature>
<gene>
    <name evidence="3" type="ORF">ENX07_04460</name>
</gene>
<keyword evidence="1" id="KW-1133">Transmembrane helix</keyword>
<name>A0A7C3UPK1_UNCW3</name>
<dbReference type="Pfam" id="PF22570">
    <property type="entry name" value="LiaF-TM"/>
    <property type="match status" value="1"/>
</dbReference>
<proteinExistence type="predicted"/>
<evidence type="ECO:0000259" key="2">
    <source>
        <dbReference type="Pfam" id="PF22570"/>
    </source>
</evidence>
<feature type="transmembrane region" description="Helical" evidence="1">
    <location>
        <begin position="88"/>
        <end position="105"/>
    </location>
</feature>
<dbReference type="EMBL" id="DTMQ01000030">
    <property type="protein sequence ID" value="HGE99305.1"/>
    <property type="molecule type" value="Genomic_DNA"/>
</dbReference>
<feature type="transmembrane region" description="Helical" evidence="1">
    <location>
        <begin position="36"/>
        <end position="56"/>
    </location>
</feature>
<reference evidence="3" key="1">
    <citation type="journal article" date="2020" name="mSystems">
        <title>Genome- and Community-Level Interaction Insights into Carbon Utilization and Element Cycling Functions of Hydrothermarchaeota in Hydrothermal Sediment.</title>
        <authorList>
            <person name="Zhou Z."/>
            <person name="Liu Y."/>
            <person name="Xu W."/>
            <person name="Pan J."/>
            <person name="Luo Z.H."/>
            <person name="Li M."/>
        </authorList>
    </citation>
    <scope>NUCLEOTIDE SEQUENCE [LARGE SCALE GENOMIC DNA]</scope>
    <source>
        <strain evidence="3">SpSt-906</strain>
    </source>
</reference>
<feature type="transmembrane region" description="Helical" evidence="1">
    <location>
        <begin position="63"/>
        <end position="82"/>
    </location>
</feature>
<keyword evidence="1" id="KW-0812">Transmembrane</keyword>
<comment type="caution">
    <text evidence="3">The sequence shown here is derived from an EMBL/GenBank/DDBJ whole genome shotgun (WGS) entry which is preliminary data.</text>
</comment>
<dbReference type="InterPro" id="IPR054331">
    <property type="entry name" value="LiaF_TM"/>
</dbReference>
<feature type="domain" description="LiaF transmembrane" evidence="2">
    <location>
        <begin position="10"/>
        <end position="104"/>
    </location>
</feature>
<protein>
    <recommendedName>
        <fullName evidence="2">LiaF transmembrane domain-containing protein</fullName>
    </recommendedName>
</protein>
<accession>A0A7C3UPK1</accession>